<dbReference type="SFLD" id="SFLDS00019">
    <property type="entry name" value="Glutathione_Transferase_(cytos"/>
    <property type="match status" value="1"/>
</dbReference>
<protein>
    <submittedName>
        <fullName evidence="3">Glutathione S-transferase family protein</fullName>
    </submittedName>
</protein>
<keyword evidence="4" id="KW-1185">Reference proteome</keyword>
<accession>A0ABV6R566</accession>
<reference evidence="3 4" key="1">
    <citation type="submission" date="2024-09" db="EMBL/GenBank/DDBJ databases">
        <authorList>
            <person name="Sun Q."/>
            <person name="Mori K."/>
        </authorList>
    </citation>
    <scope>NUCLEOTIDE SEQUENCE [LARGE SCALE GENOMIC DNA]</scope>
    <source>
        <strain evidence="3 4">NCAIM B.02621</strain>
    </source>
</reference>
<dbReference type="SUPFAM" id="SSF47616">
    <property type="entry name" value="GST C-terminal domain-like"/>
    <property type="match status" value="1"/>
</dbReference>
<dbReference type="PROSITE" id="PS50405">
    <property type="entry name" value="GST_CTER"/>
    <property type="match status" value="1"/>
</dbReference>
<dbReference type="InterPro" id="IPR010987">
    <property type="entry name" value="Glutathione-S-Trfase_C-like"/>
</dbReference>
<dbReference type="InterPro" id="IPR004045">
    <property type="entry name" value="Glutathione_S-Trfase_N"/>
</dbReference>
<dbReference type="InterPro" id="IPR004046">
    <property type="entry name" value="GST_C"/>
</dbReference>
<dbReference type="InterPro" id="IPR040079">
    <property type="entry name" value="Glutathione_S-Trfase"/>
</dbReference>
<dbReference type="Gene3D" id="1.20.1050.10">
    <property type="match status" value="1"/>
</dbReference>
<evidence type="ECO:0000313" key="4">
    <source>
        <dbReference type="Proteomes" id="UP001589906"/>
    </source>
</evidence>
<proteinExistence type="predicted"/>
<dbReference type="SFLD" id="SFLDG00358">
    <property type="entry name" value="Main_(cytGST)"/>
    <property type="match status" value="1"/>
</dbReference>
<dbReference type="Proteomes" id="UP001589906">
    <property type="component" value="Unassembled WGS sequence"/>
</dbReference>
<dbReference type="SUPFAM" id="SSF52833">
    <property type="entry name" value="Thioredoxin-like"/>
    <property type="match status" value="1"/>
</dbReference>
<name>A0ABV6R566_9CAUL</name>
<sequence length="206" mass="23612">MKLYDSTRAPNPRRVRWFLAEKGVTDIEIQQVNIFFGEHRTPEYRAKVGVPHVPALELDDGTCISESIAICRYLESLHPEPNMFGRDPKEQAVIEMWMRRCEFYLANPMMLTVRHTHPALAAIETQSPELAESNRTTAEKFMKTLDRRLADNEWIAADRFTIADLVAVVGLDFGRQIKYAPPEQYIHLARWLEACRARPAAQAGMA</sequence>
<gene>
    <name evidence="3" type="ORF">ACFFGE_11885</name>
</gene>
<dbReference type="Gene3D" id="3.40.30.10">
    <property type="entry name" value="Glutaredoxin"/>
    <property type="match status" value="1"/>
</dbReference>
<evidence type="ECO:0000313" key="3">
    <source>
        <dbReference type="EMBL" id="MFC0634571.1"/>
    </source>
</evidence>
<dbReference type="InterPro" id="IPR034345">
    <property type="entry name" value="Gtt2-like_N"/>
</dbReference>
<organism evidence="3 4">
    <name type="scientific">Brevundimonas balnearis</name>
    <dbReference type="NCBI Taxonomy" id="1572858"/>
    <lineage>
        <taxon>Bacteria</taxon>
        <taxon>Pseudomonadati</taxon>
        <taxon>Pseudomonadota</taxon>
        <taxon>Alphaproteobacteria</taxon>
        <taxon>Caulobacterales</taxon>
        <taxon>Caulobacteraceae</taxon>
        <taxon>Brevundimonas</taxon>
    </lineage>
</organism>
<dbReference type="PANTHER" id="PTHR44051">
    <property type="entry name" value="GLUTATHIONE S-TRANSFERASE-RELATED"/>
    <property type="match status" value="1"/>
</dbReference>
<dbReference type="RefSeq" id="WP_376836615.1">
    <property type="nucleotide sequence ID" value="NZ_JBHLSW010000007.1"/>
</dbReference>
<dbReference type="PANTHER" id="PTHR44051:SF8">
    <property type="entry name" value="GLUTATHIONE S-TRANSFERASE GSTA"/>
    <property type="match status" value="1"/>
</dbReference>
<evidence type="ECO:0000259" key="2">
    <source>
        <dbReference type="PROSITE" id="PS50405"/>
    </source>
</evidence>
<comment type="caution">
    <text evidence="3">The sequence shown here is derived from an EMBL/GenBank/DDBJ whole genome shotgun (WGS) entry which is preliminary data.</text>
</comment>
<dbReference type="InterPro" id="IPR036249">
    <property type="entry name" value="Thioredoxin-like_sf"/>
</dbReference>
<dbReference type="Pfam" id="PF00043">
    <property type="entry name" value="GST_C"/>
    <property type="match status" value="1"/>
</dbReference>
<feature type="domain" description="GST N-terminal" evidence="1">
    <location>
        <begin position="1"/>
        <end position="82"/>
    </location>
</feature>
<feature type="domain" description="GST C-terminal" evidence="2">
    <location>
        <begin position="87"/>
        <end position="206"/>
    </location>
</feature>
<dbReference type="CDD" id="cd03051">
    <property type="entry name" value="GST_N_GTT2_like"/>
    <property type="match status" value="1"/>
</dbReference>
<dbReference type="Pfam" id="PF13417">
    <property type="entry name" value="GST_N_3"/>
    <property type="match status" value="1"/>
</dbReference>
<dbReference type="InterPro" id="IPR036282">
    <property type="entry name" value="Glutathione-S-Trfase_C_sf"/>
</dbReference>
<evidence type="ECO:0000259" key="1">
    <source>
        <dbReference type="PROSITE" id="PS50404"/>
    </source>
</evidence>
<dbReference type="PROSITE" id="PS50404">
    <property type="entry name" value="GST_NTER"/>
    <property type="match status" value="1"/>
</dbReference>
<dbReference type="EMBL" id="JBHLSW010000007">
    <property type="protein sequence ID" value="MFC0634571.1"/>
    <property type="molecule type" value="Genomic_DNA"/>
</dbReference>